<evidence type="ECO:0000313" key="4">
    <source>
        <dbReference type="Proteomes" id="UP000029121"/>
    </source>
</evidence>
<feature type="signal peptide" evidence="2">
    <location>
        <begin position="1"/>
        <end position="19"/>
    </location>
</feature>
<feature type="compositionally biased region" description="Low complexity" evidence="1">
    <location>
        <begin position="46"/>
        <end position="63"/>
    </location>
</feature>
<dbReference type="AlphaFoldDB" id="R0H2P0"/>
<dbReference type="PANTHER" id="PTHR48242">
    <property type="entry name" value="BNAA02G09820D PROTEIN"/>
    <property type="match status" value="1"/>
</dbReference>
<protein>
    <submittedName>
        <fullName evidence="3">Uncharacterized protein</fullName>
    </submittedName>
</protein>
<dbReference type="KEGG" id="crb:17881014"/>
<organism evidence="3 4">
    <name type="scientific">Capsella rubella</name>
    <dbReference type="NCBI Taxonomy" id="81985"/>
    <lineage>
        <taxon>Eukaryota</taxon>
        <taxon>Viridiplantae</taxon>
        <taxon>Streptophyta</taxon>
        <taxon>Embryophyta</taxon>
        <taxon>Tracheophyta</taxon>
        <taxon>Spermatophyta</taxon>
        <taxon>Magnoliopsida</taxon>
        <taxon>eudicotyledons</taxon>
        <taxon>Gunneridae</taxon>
        <taxon>Pentapetalae</taxon>
        <taxon>rosids</taxon>
        <taxon>malvids</taxon>
        <taxon>Brassicales</taxon>
        <taxon>Brassicaceae</taxon>
        <taxon>Camelineae</taxon>
        <taxon>Capsella</taxon>
    </lineage>
</organism>
<dbReference type="STRING" id="81985.R0H2P0"/>
<feature type="region of interest" description="Disordered" evidence="1">
    <location>
        <begin position="46"/>
        <end position="72"/>
    </location>
</feature>
<keyword evidence="2" id="KW-0732">Signal</keyword>
<proteinExistence type="predicted"/>
<evidence type="ECO:0000313" key="3">
    <source>
        <dbReference type="EMBL" id="EOA17778.1"/>
    </source>
</evidence>
<reference evidence="4" key="1">
    <citation type="journal article" date="2013" name="Nat. Genet.">
        <title>The Capsella rubella genome and the genomic consequences of rapid mating system evolution.</title>
        <authorList>
            <person name="Slotte T."/>
            <person name="Hazzouri K.M."/>
            <person name="Agren J.A."/>
            <person name="Koenig D."/>
            <person name="Maumus F."/>
            <person name="Guo Y.L."/>
            <person name="Steige K."/>
            <person name="Platts A.E."/>
            <person name="Escobar J.S."/>
            <person name="Newman L.K."/>
            <person name="Wang W."/>
            <person name="Mandakova T."/>
            <person name="Vello E."/>
            <person name="Smith L.M."/>
            <person name="Henz S.R."/>
            <person name="Steffen J."/>
            <person name="Takuno S."/>
            <person name="Brandvain Y."/>
            <person name="Coop G."/>
            <person name="Andolfatto P."/>
            <person name="Hu T.T."/>
            <person name="Blanchette M."/>
            <person name="Clark R.M."/>
            <person name="Quesneville H."/>
            <person name="Nordborg M."/>
            <person name="Gaut B.S."/>
            <person name="Lysak M.A."/>
            <person name="Jenkins J."/>
            <person name="Grimwood J."/>
            <person name="Chapman J."/>
            <person name="Prochnik S."/>
            <person name="Shu S."/>
            <person name="Rokhsar D."/>
            <person name="Schmutz J."/>
            <person name="Weigel D."/>
            <person name="Wright S.I."/>
        </authorList>
    </citation>
    <scope>NUCLEOTIDE SEQUENCE [LARGE SCALE GENOMIC DNA]</scope>
    <source>
        <strain evidence="4">cv. Monte Gargano</strain>
    </source>
</reference>
<name>R0H2P0_9BRAS</name>
<accession>R0H2P0</accession>
<gene>
    <name evidence="3" type="ORF">CARUB_v10006171mg</name>
</gene>
<dbReference type="Proteomes" id="UP000029121">
    <property type="component" value="Unassembled WGS sequence"/>
</dbReference>
<evidence type="ECO:0000256" key="1">
    <source>
        <dbReference type="SAM" id="MobiDB-lite"/>
    </source>
</evidence>
<feature type="chain" id="PRO_5004351711" evidence="2">
    <location>
        <begin position="20"/>
        <end position="72"/>
    </location>
</feature>
<evidence type="ECO:0000256" key="2">
    <source>
        <dbReference type="SAM" id="SignalP"/>
    </source>
</evidence>
<dbReference type="EMBL" id="KB870811">
    <property type="protein sequence ID" value="EOA17778.1"/>
    <property type="molecule type" value="Genomic_DNA"/>
</dbReference>
<keyword evidence="4" id="KW-1185">Reference proteome</keyword>
<sequence length="72" mass="7606">MISVVIIAELLVEYTAALAKLTAGIFPPRRQGESNVLRIAGFSLPCPSPSSSTSSATRSSPIPDFSSHLVDF</sequence>
<dbReference type="PANTHER" id="PTHR48242:SF2">
    <property type="entry name" value="(RAPE) HYPOTHETICAL PROTEIN"/>
    <property type="match status" value="1"/>
</dbReference>